<sequence length="499" mass="55652">MPSTADLEEAKRRVGYQEGKLHFAVTGIAGSGKSSLVNALRGLRNRDADAAATGIAETTLHLARFPDANPENPVVWFDIPGAGTLQIKDWQYFHDQGLYVFDALIVLVDNRFTATDVAILRNARLFGIPCYIVRSKADTHVRNVMKEMGYDSDDDEEQDASSLEKLEREAREHFIAATRHTVGENLRRADLPDQRVYIVSNSTILGAVKGSISAKASKKMVDEKALLDELSGDAKRRRGGEGRLPANEICFPGIIPKAERQLQEGIQPVIMPSTADLEAARRRVGYREGYYHFAATGIAGSGKSSLINAFRGLRSGEANAAATGITETTLQMARFPDANPTNHIVWYDIPGAGTLQVHDWQYFNDQGLYIFDALVVLFDNRFTVTDVAILRNARLFNIPCYIVRSKADAHIRNVMIDLGYDSDDDEHDARSRAKFEAEARERFVSETKKTVRENLRRADLPDQRVYVLSNSTMLSTVKGSISSKMSKRLLDEKEFLKDF</sequence>
<dbReference type="AlphaFoldDB" id="R7SEJ6"/>
<dbReference type="EMBL" id="JH711591">
    <property type="protein sequence ID" value="EIW74606.1"/>
    <property type="molecule type" value="Genomic_DNA"/>
</dbReference>
<dbReference type="Gene3D" id="3.40.50.300">
    <property type="entry name" value="P-loop containing nucleotide triphosphate hydrolases"/>
    <property type="match status" value="2"/>
</dbReference>
<evidence type="ECO:0000313" key="3">
    <source>
        <dbReference type="EMBL" id="EIW74606.1"/>
    </source>
</evidence>
<evidence type="ECO:0000259" key="2">
    <source>
        <dbReference type="PROSITE" id="PS51716"/>
    </source>
</evidence>
<feature type="domain" description="IRG-type G" evidence="2">
    <location>
        <begin position="289"/>
        <end position="491"/>
    </location>
</feature>
<dbReference type="GO" id="GO:0005525">
    <property type="term" value="F:GTP binding"/>
    <property type="evidence" value="ECO:0007669"/>
    <property type="project" value="InterPro"/>
</dbReference>
<protein>
    <recommendedName>
        <fullName evidence="2">IRG-type G domain-containing protein</fullName>
    </recommendedName>
</protein>
<proteinExistence type="inferred from homology"/>
<name>R7SEJ6_CONPW</name>
<dbReference type="GeneID" id="19198989"/>
<evidence type="ECO:0000313" key="4">
    <source>
        <dbReference type="Proteomes" id="UP000053558"/>
    </source>
</evidence>
<dbReference type="SUPFAM" id="SSF52540">
    <property type="entry name" value="P-loop containing nucleoside triphosphate hydrolases"/>
    <property type="match status" value="2"/>
</dbReference>
<dbReference type="PROSITE" id="PS51716">
    <property type="entry name" value="G_IRG"/>
    <property type="match status" value="2"/>
</dbReference>
<dbReference type="OMA" id="KLFAFDC"/>
<dbReference type="RefSeq" id="XP_007775212.1">
    <property type="nucleotide sequence ID" value="XM_007777022.1"/>
</dbReference>
<gene>
    <name evidence="3" type="ORF">CONPUDRAFT_113150</name>
</gene>
<dbReference type="PANTHER" id="PTHR14143:SF1">
    <property type="entry name" value="IRG-TYPE G DOMAIN-CONTAINING PROTEIN"/>
    <property type="match status" value="1"/>
</dbReference>
<dbReference type="InterPro" id="IPR027417">
    <property type="entry name" value="P-loop_NTPase"/>
</dbReference>
<dbReference type="Proteomes" id="UP000053558">
    <property type="component" value="Unassembled WGS sequence"/>
</dbReference>
<comment type="similarity">
    <text evidence="1">Belongs to the TRAFAC class dynamin-like GTPase superfamily. IRG family.</text>
</comment>
<dbReference type="GO" id="GO:0016020">
    <property type="term" value="C:membrane"/>
    <property type="evidence" value="ECO:0007669"/>
    <property type="project" value="InterPro"/>
</dbReference>
<feature type="non-terminal residue" evidence="3">
    <location>
        <position position="499"/>
    </location>
</feature>
<keyword evidence="4" id="KW-1185">Reference proteome</keyword>
<dbReference type="Pfam" id="PF05049">
    <property type="entry name" value="IIGP"/>
    <property type="match status" value="2"/>
</dbReference>
<dbReference type="KEGG" id="cput:CONPUDRAFT_113150"/>
<reference evidence="4" key="1">
    <citation type="journal article" date="2012" name="Science">
        <title>The Paleozoic origin of enzymatic lignin decomposition reconstructed from 31 fungal genomes.</title>
        <authorList>
            <person name="Floudas D."/>
            <person name="Binder M."/>
            <person name="Riley R."/>
            <person name="Barry K."/>
            <person name="Blanchette R.A."/>
            <person name="Henrissat B."/>
            <person name="Martinez A.T."/>
            <person name="Otillar R."/>
            <person name="Spatafora J.W."/>
            <person name="Yadav J.S."/>
            <person name="Aerts A."/>
            <person name="Benoit I."/>
            <person name="Boyd A."/>
            <person name="Carlson A."/>
            <person name="Copeland A."/>
            <person name="Coutinho P.M."/>
            <person name="de Vries R.P."/>
            <person name="Ferreira P."/>
            <person name="Findley K."/>
            <person name="Foster B."/>
            <person name="Gaskell J."/>
            <person name="Glotzer D."/>
            <person name="Gorecki P."/>
            <person name="Heitman J."/>
            <person name="Hesse C."/>
            <person name="Hori C."/>
            <person name="Igarashi K."/>
            <person name="Jurgens J.A."/>
            <person name="Kallen N."/>
            <person name="Kersten P."/>
            <person name="Kohler A."/>
            <person name="Kuees U."/>
            <person name="Kumar T.K.A."/>
            <person name="Kuo A."/>
            <person name="LaButti K."/>
            <person name="Larrondo L.F."/>
            <person name="Lindquist E."/>
            <person name="Ling A."/>
            <person name="Lombard V."/>
            <person name="Lucas S."/>
            <person name="Lundell T."/>
            <person name="Martin R."/>
            <person name="McLaughlin D.J."/>
            <person name="Morgenstern I."/>
            <person name="Morin E."/>
            <person name="Murat C."/>
            <person name="Nagy L.G."/>
            <person name="Nolan M."/>
            <person name="Ohm R.A."/>
            <person name="Patyshakuliyeva A."/>
            <person name="Rokas A."/>
            <person name="Ruiz-Duenas F.J."/>
            <person name="Sabat G."/>
            <person name="Salamov A."/>
            <person name="Samejima M."/>
            <person name="Schmutz J."/>
            <person name="Slot J.C."/>
            <person name="St John F."/>
            <person name="Stenlid J."/>
            <person name="Sun H."/>
            <person name="Sun S."/>
            <person name="Syed K."/>
            <person name="Tsang A."/>
            <person name="Wiebenga A."/>
            <person name="Young D."/>
            <person name="Pisabarro A."/>
            <person name="Eastwood D.C."/>
            <person name="Martin F."/>
            <person name="Cullen D."/>
            <person name="Grigoriev I.V."/>
            <person name="Hibbett D.S."/>
        </authorList>
    </citation>
    <scope>NUCLEOTIDE SEQUENCE [LARGE SCALE GENOMIC DNA]</scope>
    <source>
        <strain evidence="4">RWD-64-598 SS2</strain>
    </source>
</reference>
<dbReference type="InterPro" id="IPR007743">
    <property type="entry name" value="Immunity-related_GTPase-like"/>
</dbReference>
<evidence type="ECO:0000256" key="1">
    <source>
        <dbReference type="ARBA" id="ARBA00005429"/>
    </source>
</evidence>
<dbReference type="PANTHER" id="PTHR14143">
    <property type="entry name" value="INTERFERON-INDUCIBLE GTPASE FAMILY MEMBER"/>
    <property type="match status" value="1"/>
</dbReference>
<dbReference type="eggNOG" id="ENOG502S70P">
    <property type="taxonomic scope" value="Eukaryota"/>
</dbReference>
<feature type="domain" description="IRG-type G" evidence="2">
    <location>
        <begin position="19"/>
        <end position="220"/>
    </location>
</feature>
<dbReference type="OrthoDB" id="422720at2759"/>
<dbReference type="InterPro" id="IPR030385">
    <property type="entry name" value="G_IRG_dom"/>
</dbReference>
<accession>R7SEJ6</accession>
<organism evidence="3 4">
    <name type="scientific">Coniophora puteana (strain RWD-64-598)</name>
    <name type="common">Brown rot fungus</name>
    <dbReference type="NCBI Taxonomy" id="741705"/>
    <lineage>
        <taxon>Eukaryota</taxon>
        <taxon>Fungi</taxon>
        <taxon>Dikarya</taxon>
        <taxon>Basidiomycota</taxon>
        <taxon>Agaricomycotina</taxon>
        <taxon>Agaricomycetes</taxon>
        <taxon>Agaricomycetidae</taxon>
        <taxon>Boletales</taxon>
        <taxon>Coniophorineae</taxon>
        <taxon>Coniophoraceae</taxon>
        <taxon>Coniophora</taxon>
    </lineage>
</organism>